<dbReference type="PRINTS" id="PR00368">
    <property type="entry name" value="FADPNR"/>
</dbReference>
<dbReference type="EMBL" id="JAKOAV010000026">
    <property type="protein sequence ID" value="MDF9409213.1"/>
    <property type="molecule type" value="Genomic_DNA"/>
</dbReference>
<protein>
    <submittedName>
        <fullName evidence="7">NAD(P)/FAD-dependent oxidoreductase</fullName>
    </submittedName>
</protein>
<evidence type="ECO:0000259" key="6">
    <source>
        <dbReference type="Pfam" id="PF22780"/>
    </source>
</evidence>
<evidence type="ECO:0000313" key="8">
    <source>
        <dbReference type="Proteomes" id="UP001154312"/>
    </source>
</evidence>
<feature type="domain" description="RsdA/BaiN/AoA(So)-like Rossmann fold-like" evidence="5">
    <location>
        <begin position="12"/>
        <end position="419"/>
    </location>
</feature>
<dbReference type="Gene3D" id="1.10.8.260">
    <property type="entry name" value="HI0933 insert domain-like"/>
    <property type="match status" value="1"/>
</dbReference>
<keyword evidence="4" id="KW-0472">Membrane</keyword>
<evidence type="ECO:0000256" key="3">
    <source>
        <dbReference type="ARBA" id="ARBA00022827"/>
    </source>
</evidence>
<dbReference type="Gene3D" id="3.50.50.60">
    <property type="entry name" value="FAD/NAD(P)-binding domain"/>
    <property type="match status" value="1"/>
</dbReference>
<evidence type="ECO:0000256" key="2">
    <source>
        <dbReference type="ARBA" id="ARBA00022630"/>
    </source>
</evidence>
<comment type="caution">
    <text evidence="7">The sequence shown here is derived from an EMBL/GenBank/DDBJ whole genome shotgun (WGS) entry which is preliminary data.</text>
</comment>
<dbReference type="SUPFAM" id="SSF160996">
    <property type="entry name" value="HI0933 insert domain-like"/>
    <property type="match status" value="1"/>
</dbReference>
<dbReference type="PANTHER" id="PTHR42887:SF2">
    <property type="entry name" value="OS12G0638800 PROTEIN"/>
    <property type="match status" value="1"/>
</dbReference>
<evidence type="ECO:0000256" key="4">
    <source>
        <dbReference type="SAM" id="Phobius"/>
    </source>
</evidence>
<dbReference type="PANTHER" id="PTHR42887">
    <property type="entry name" value="OS12G0638800 PROTEIN"/>
    <property type="match status" value="1"/>
</dbReference>
<dbReference type="NCBIfam" id="TIGR00275">
    <property type="entry name" value="aminoacetone oxidase family FAD-binding enzyme"/>
    <property type="match status" value="1"/>
</dbReference>
<organism evidence="7 8">
    <name type="scientific">Pelotomaculum isophthalicicum JI</name>
    <dbReference type="NCBI Taxonomy" id="947010"/>
    <lineage>
        <taxon>Bacteria</taxon>
        <taxon>Bacillati</taxon>
        <taxon>Bacillota</taxon>
        <taxon>Clostridia</taxon>
        <taxon>Eubacteriales</taxon>
        <taxon>Desulfotomaculaceae</taxon>
        <taxon>Pelotomaculum</taxon>
    </lineage>
</organism>
<evidence type="ECO:0000313" key="7">
    <source>
        <dbReference type="EMBL" id="MDF9409213.1"/>
    </source>
</evidence>
<dbReference type="InterPro" id="IPR036188">
    <property type="entry name" value="FAD/NAD-bd_sf"/>
</dbReference>
<dbReference type="InterPro" id="IPR004792">
    <property type="entry name" value="BaiN-like"/>
</dbReference>
<feature type="domain" description="RsdA/BaiN/AoA(So)-like insert" evidence="6">
    <location>
        <begin position="200"/>
        <end position="367"/>
    </location>
</feature>
<sequence>MGRQENNPDTSDVLVVGGGPAGMFAAAAAVISGAKVTLLEKNERLGRKMSITGGGRGNLTNTASLNDFINNVPGNGRYLFSALSRFSSADCRKFLKELGVPTKEEECGRVFPVNEQAGKVVDALEEYLTVSGVRLIYLVRAAELLLANRRCQGVIAAGRRIFAGKTAVIATGGASYPQTGSTGDGYALARQAGHQVTPRHPGLVPLCLAEQHLCRQLQGLSITNPLLTLTTAEGKTIAIERGDVVFTHFGISGPAALRLSRVVSKQKTAAGVCDLCLLMDVLPEMSEESLADLLLSMASEQPQKAIINIIKQLLPGRLAAICARMLQVSEHQKSGETSKGAWREAARLFKNLPFTITGTRPLAEAMVTAGGVSVRELDPRTMASRLVDGLYFAGEVIDVDAYTGGFNMQIAFSTGWVAGLSAAEKAGFPAATYKQE</sequence>
<comment type="cofactor">
    <cofactor evidence="1">
        <name>FAD</name>
        <dbReference type="ChEBI" id="CHEBI:57692"/>
    </cofactor>
</comment>
<dbReference type="Gene3D" id="2.40.30.10">
    <property type="entry name" value="Translation factors"/>
    <property type="match status" value="1"/>
</dbReference>
<evidence type="ECO:0000259" key="5">
    <source>
        <dbReference type="Pfam" id="PF03486"/>
    </source>
</evidence>
<keyword evidence="4" id="KW-1133">Transmembrane helix</keyword>
<dbReference type="InterPro" id="IPR023166">
    <property type="entry name" value="BaiN-like_dom_sf"/>
</dbReference>
<dbReference type="InterPro" id="IPR057661">
    <property type="entry name" value="RsdA/BaiN/AoA(So)_Rossmann"/>
</dbReference>
<dbReference type="InterPro" id="IPR055178">
    <property type="entry name" value="RsdA/BaiN/AoA(So)-like_dom"/>
</dbReference>
<accession>A0A9X4H501</accession>
<dbReference type="SUPFAM" id="SSF51905">
    <property type="entry name" value="FAD/NAD(P)-binding domain"/>
    <property type="match status" value="1"/>
</dbReference>
<reference evidence="7" key="1">
    <citation type="submission" date="2022-02" db="EMBL/GenBank/DDBJ databases">
        <authorList>
            <person name="Leng L."/>
        </authorList>
    </citation>
    <scope>NUCLEOTIDE SEQUENCE</scope>
    <source>
        <strain evidence="7">JI</strain>
    </source>
</reference>
<keyword evidence="8" id="KW-1185">Reference proteome</keyword>
<keyword evidence="3" id="KW-0274">FAD</keyword>
<feature type="transmembrane region" description="Helical" evidence="4">
    <location>
        <begin position="20"/>
        <end position="39"/>
    </location>
</feature>
<dbReference type="Pfam" id="PF03486">
    <property type="entry name" value="HI0933_like"/>
    <property type="match status" value="1"/>
</dbReference>
<name>A0A9X4H501_9FIRM</name>
<dbReference type="Proteomes" id="UP001154312">
    <property type="component" value="Unassembled WGS sequence"/>
</dbReference>
<keyword evidence="4" id="KW-0812">Transmembrane</keyword>
<proteinExistence type="predicted"/>
<gene>
    <name evidence="7" type="ORF">L7E55_12740</name>
</gene>
<dbReference type="AlphaFoldDB" id="A0A9X4H501"/>
<dbReference type="RefSeq" id="WP_277444659.1">
    <property type="nucleotide sequence ID" value="NZ_JAKOAV010000026.1"/>
</dbReference>
<dbReference type="PRINTS" id="PR00411">
    <property type="entry name" value="PNDRDTASEI"/>
</dbReference>
<dbReference type="Pfam" id="PF22780">
    <property type="entry name" value="HI0933_like_1st"/>
    <property type="match status" value="1"/>
</dbReference>
<evidence type="ECO:0000256" key="1">
    <source>
        <dbReference type="ARBA" id="ARBA00001974"/>
    </source>
</evidence>
<keyword evidence="2" id="KW-0285">Flavoprotein</keyword>